<protein>
    <submittedName>
        <fullName evidence="2">Methyltransferase type 11</fullName>
    </submittedName>
</protein>
<keyword evidence="2" id="KW-0489">Methyltransferase</keyword>
<comment type="caution">
    <text evidence="2">The sequence shown here is derived from an EMBL/GenBank/DDBJ whole genome shotgun (WGS) entry which is preliminary data.</text>
</comment>
<dbReference type="InterPro" id="IPR013216">
    <property type="entry name" value="Methyltransf_11"/>
</dbReference>
<dbReference type="RefSeq" id="WP_099471044.1">
    <property type="nucleotide sequence ID" value="NZ_CP041025.1"/>
</dbReference>
<dbReference type="GO" id="GO:0008757">
    <property type="term" value="F:S-adenosylmethionine-dependent methyltransferase activity"/>
    <property type="evidence" value="ECO:0007669"/>
    <property type="project" value="InterPro"/>
</dbReference>
<dbReference type="OrthoDB" id="9800231at2"/>
<organism evidence="2 3">
    <name type="scientific">Paremcibacter congregatus</name>
    <dbReference type="NCBI Taxonomy" id="2043170"/>
    <lineage>
        <taxon>Bacteria</taxon>
        <taxon>Pseudomonadati</taxon>
        <taxon>Pseudomonadota</taxon>
        <taxon>Alphaproteobacteria</taxon>
        <taxon>Emcibacterales</taxon>
        <taxon>Emcibacteraceae</taxon>
        <taxon>Paremcibacter</taxon>
    </lineage>
</organism>
<dbReference type="Proteomes" id="UP000229730">
    <property type="component" value="Unassembled WGS sequence"/>
</dbReference>
<accession>A0A2G4YWF5</accession>
<reference evidence="2 3" key="1">
    <citation type="submission" date="2017-10" db="EMBL/GenBank/DDBJ databases">
        <title>Frigbacter circumglobatus gen. nov. sp. nov., isolated from sediment cultured in situ.</title>
        <authorList>
            <person name="Zhao Z."/>
        </authorList>
    </citation>
    <scope>NUCLEOTIDE SEQUENCE [LARGE SCALE GENOMIC DNA]</scope>
    <source>
        <strain evidence="2 3">ZYL</strain>
    </source>
</reference>
<evidence type="ECO:0000313" key="2">
    <source>
        <dbReference type="EMBL" id="PHZ86668.1"/>
    </source>
</evidence>
<keyword evidence="3" id="KW-1185">Reference proteome</keyword>
<dbReference type="SUPFAM" id="SSF53335">
    <property type="entry name" value="S-adenosyl-L-methionine-dependent methyltransferases"/>
    <property type="match status" value="1"/>
</dbReference>
<dbReference type="AlphaFoldDB" id="A0A2G4YWF5"/>
<sequence length="267" mass="30649">MYQDVVELKAFYESPLGRITARLIRRQITDLWPDMAGIDVMGLGYATPYLDVYRNRAQHVANIMPAAQGVMRWPRHNGNLNKHQDRRDHPYHYNGNLTVLAHEGQLPIRDAAIDRILMVHILEHTEKSRALLREVWRCLAPGGRVIVIVPNRVGFWSRNDHTPFGHGKPFSTLQIRQLLNDNMLTPTRNRTALHLPAFSNRSLLSLMSGLERTGQRWWPHLSGTLILEAEKQIYATGSKIKTRKALRRPRLIGTPVDSKNLPQKPAY</sequence>
<dbReference type="Pfam" id="PF08241">
    <property type="entry name" value="Methyltransf_11"/>
    <property type="match status" value="1"/>
</dbReference>
<gene>
    <name evidence="2" type="ORF">CRD36_01980</name>
</gene>
<dbReference type="GO" id="GO:0032259">
    <property type="term" value="P:methylation"/>
    <property type="evidence" value="ECO:0007669"/>
    <property type="project" value="UniProtKB-KW"/>
</dbReference>
<keyword evidence="2" id="KW-0808">Transferase</keyword>
<proteinExistence type="predicted"/>
<dbReference type="Gene3D" id="3.40.50.150">
    <property type="entry name" value="Vaccinia Virus protein VP39"/>
    <property type="match status" value="1"/>
</dbReference>
<dbReference type="InterPro" id="IPR029063">
    <property type="entry name" value="SAM-dependent_MTases_sf"/>
</dbReference>
<evidence type="ECO:0000313" key="3">
    <source>
        <dbReference type="Proteomes" id="UP000229730"/>
    </source>
</evidence>
<dbReference type="EMBL" id="PDEM01000007">
    <property type="protein sequence ID" value="PHZ86668.1"/>
    <property type="molecule type" value="Genomic_DNA"/>
</dbReference>
<evidence type="ECO:0000259" key="1">
    <source>
        <dbReference type="Pfam" id="PF08241"/>
    </source>
</evidence>
<feature type="domain" description="Methyltransferase type 11" evidence="1">
    <location>
        <begin position="99"/>
        <end position="147"/>
    </location>
</feature>
<name>A0A2G4YWF5_9PROT</name>
<dbReference type="InParanoid" id="A0A2G4YWF5"/>